<accession>A0AAF3J236</accession>
<dbReference type="AlphaFoldDB" id="A0AAF3J236"/>
<name>A0AAF3J236_9BILA</name>
<protein>
    <submittedName>
        <fullName evidence="2">Uncharacterized protein</fullName>
    </submittedName>
</protein>
<evidence type="ECO:0000313" key="1">
    <source>
        <dbReference type="Proteomes" id="UP000887575"/>
    </source>
</evidence>
<organism evidence="1 2">
    <name type="scientific">Mesorhabditis belari</name>
    <dbReference type="NCBI Taxonomy" id="2138241"/>
    <lineage>
        <taxon>Eukaryota</taxon>
        <taxon>Metazoa</taxon>
        <taxon>Ecdysozoa</taxon>
        <taxon>Nematoda</taxon>
        <taxon>Chromadorea</taxon>
        <taxon>Rhabditida</taxon>
        <taxon>Rhabditina</taxon>
        <taxon>Rhabditomorpha</taxon>
        <taxon>Rhabditoidea</taxon>
        <taxon>Rhabditidae</taxon>
        <taxon>Mesorhabditinae</taxon>
        <taxon>Mesorhabditis</taxon>
    </lineage>
</organism>
<sequence length="308" mass="36290">MDWIGKRFLPNGEPLSKSRNKWRLCVSISGHSVTHIGLGDEQIGIDKVGFPKRFEKQLFRLFSKINSPRMFRYRVKAGKHSFESKWTTREAELEEIFRKLVNGFESVKAFAELSLHSTICEGQNLFEILAEKRIVFNKLDLDFQFEYLKTNPIKTCPEECRYISWKMSKDSIKSIISDQLQNPMIPVFFYCQAEDETYAEIEEIICVTFEMTSCLDEELRRKISKKLSIDYGKQNFDDWSLERRVNRREEWTGECTWMGFFMRKIPTDKCLILKLEVYTQFYKGENLGKYLLCCAIDILPSEESTHSS</sequence>
<keyword evidence="1" id="KW-1185">Reference proteome</keyword>
<proteinExistence type="predicted"/>
<dbReference type="Proteomes" id="UP000887575">
    <property type="component" value="Unassembled WGS sequence"/>
</dbReference>
<evidence type="ECO:0000313" key="2">
    <source>
        <dbReference type="WBParaSite" id="MBELARI_LOCUS11397"/>
    </source>
</evidence>
<reference evidence="2" key="1">
    <citation type="submission" date="2024-02" db="UniProtKB">
        <authorList>
            <consortium name="WormBaseParasite"/>
        </authorList>
    </citation>
    <scope>IDENTIFICATION</scope>
</reference>
<dbReference type="WBParaSite" id="MBELARI_LOCUS11397">
    <property type="protein sequence ID" value="MBELARI_LOCUS11397"/>
    <property type="gene ID" value="MBELARI_LOCUS11397"/>
</dbReference>